<evidence type="ECO:0000313" key="19">
    <source>
        <dbReference type="Proteomes" id="UP000247498"/>
    </source>
</evidence>
<comment type="caution">
    <text evidence="18">The sequence shown here is derived from an EMBL/GenBank/DDBJ whole genome shotgun (WGS) entry which is preliminary data.</text>
</comment>
<comment type="caution">
    <text evidence="16">Lacks conserved residue(s) required for the propagation of feature annotation.</text>
</comment>
<evidence type="ECO:0000256" key="4">
    <source>
        <dbReference type="ARBA" id="ARBA00022692"/>
    </source>
</evidence>
<comment type="catalytic activity">
    <reaction evidence="14 16">
        <text>a 3-oxo-5alpha-steroid + NADP(+) = a 3-oxo-Delta(4)-steroid + NADPH + H(+)</text>
        <dbReference type="Rhea" id="RHEA:54384"/>
        <dbReference type="ChEBI" id="CHEBI:13601"/>
        <dbReference type="ChEBI" id="CHEBI:15378"/>
        <dbReference type="ChEBI" id="CHEBI:47909"/>
        <dbReference type="ChEBI" id="CHEBI:57783"/>
        <dbReference type="ChEBI" id="CHEBI:58349"/>
        <dbReference type="EC" id="1.3.1.22"/>
    </reaction>
</comment>
<keyword evidence="19" id="KW-1185">Reference proteome</keyword>
<dbReference type="GO" id="GO:0005789">
    <property type="term" value="C:endoplasmic reticulum membrane"/>
    <property type="evidence" value="ECO:0007669"/>
    <property type="project" value="UniProtKB-SubCell"/>
</dbReference>
<organism evidence="18 19">
    <name type="scientific">Raphidocelis subcapitata</name>
    <dbReference type="NCBI Taxonomy" id="307507"/>
    <lineage>
        <taxon>Eukaryota</taxon>
        <taxon>Viridiplantae</taxon>
        <taxon>Chlorophyta</taxon>
        <taxon>core chlorophytes</taxon>
        <taxon>Chlorophyceae</taxon>
        <taxon>CS clade</taxon>
        <taxon>Sphaeropleales</taxon>
        <taxon>Selenastraceae</taxon>
        <taxon>Raphidocelis</taxon>
    </lineage>
</organism>
<keyword evidence="4 16" id="KW-0812">Transmembrane</keyword>
<comment type="function">
    <text evidence="13">Converts testosterone into 5-alpha-dihydrotestosterone and progesterone or corticosterone into their corresponding 5-alpha-3-oxosteroids. It plays a central role in sexual differentiation and androgen physiology.</text>
</comment>
<dbReference type="PROSITE" id="PS50244">
    <property type="entry name" value="S5A_REDUCTASE"/>
    <property type="match status" value="1"/>
</dbReference>
<keyword evidence="7" id="KW-0492">Microsome</keyword>
<sequence>MEPPQAAAPQCNALAAAMAAGALATALALALWRPAPYGRHAEGASGWGFPVPARAAWMIQELPALAVPALWLAALSSPQQRARAAAPGNALPLALFLAHYAHRALIYPLRMRPGRATPAGIVLMAFAFCAYNGYMQARYFLAEAPPDAPLTPRALAGAAVWLAGWAVNLHADTALINLRRPGETGYKIPRGGAFELVSCANYFGEVLEWAGWAVAAWSAPAAAFAAYTAANLVPRAWQHHCWYRAKFPGYPRNRRAVIPFLL</sequence>
<evidence type="ECO:0000256" key="10">
    <source>
        <dbReference type="ARBA" id="ARBA00023002"/>
    </source>
</evidence>
<dbReference type="InterPro" id="IPR016636">
    <property type="entry name" value="3-oxo-5-alpha-steroid_4-DH"/>
</dbReference>
<dbReference type="FunCoup" id="A0A2V0PD31">
    <property type="interactions" value="338"/>
</dbReference>
<feature type="transmembrane region" description="Helical" evidence="16">
    <location>
        <begin position="116"/>
        <end position="134"/>
    </location>
</feature>
<evidence type="ECO:0000256" key="3">
    <source>
        <dbReference type="ARBA" id="ARBA00007742"/>
    </source>
</evidence>
<evidence type="ECO:0000256" key="13">
    <source>
        <dbReference type="ARBA" id="ARBA00037789"/>
    </source>
</evidence>
<dbReference type="Gene3D" id="1.20.120.1630">
    <property type="match status" value="1"/>
</dbReference>
<keyword evidence="16" id="KW-0752">Steroid biosynthesis</keyword>
<dbReference type="EMBL" id="BDRX01000070">
    <property type="protein sequence ID" value="GBF95813.1"/>
    <property type="molecule type" value="Genomic_DNA"/>
</dbReference>
<dbReference type="FunFam" id="1.20.120.1630:FF:000002">
    <property type="entry name" value="Steroid 5 alpha-reductase 1"/>
    <property type="match status" value="1"/>
</dbReference>
<proteinExistence type="inferred from homology"/>
<dbReference type="InterPro" id="IPR039357">
    <property type="entry name" value="SRD5A/TECR"/>
</dbReference>
<evidence type="ECO:0000256" key="1">
    <source>
        <dbReference type="ARBA" id="ARBA00004477"/>
    </source>
</evidence>
<evidence type="ECO:0000256" key="14">
    <source>
        <dbReference type="ARBA" id="ARBA00048164"/>
    </source>
</evidence>
<evidence type="ECO:0000256" key="2">
    <source>
        <dbReference type="ARBA" id="ARBA00004524"/>
    </source>
</evidence>
<gene>
    <name evidence="18" type="ORF">Rsub_08249</name>
</gene>
<dbReference type="PANTHER" id="PTHR10556:SF57">
    <property type="entry name" value="3-OXO-5-ALPHA-STEROID 4-DEHYDROGENASE 1"/>
    <property type="match status" value="1"/>
</dbReference>
<keyword evidence="11" id="KW-0443">Lipid metabolism</keyword>
<dbReference type="InterPro" id="IPR001104">
    <property type="entry name" value="3-oxo-5_a-steroid_4-DH_C"/>
</dbReference>
<dbReference type="OrthoDB" id="5788137at2759"/>
<comment type="pathway">
    <text evidence="16">Plant hormone biosynthesis; brassinosteroid biosynthesis.</text>
</comment>
<keyword evidence="12 16" id="KW-0472">Membrane</keyword>
<feature type="transmembrane region" description="Helical" evidence="16">
    <location>
        <begin position="12"/>
        <end position="35"/>
    </location>
</feature>
<evidence type="ECO:0000256" key="8">
    <source>
        <dbReference type="ARBA" id="ARBA00022857"/>
    </source>
</evidence>
<evidence type="ECO:0000256" key="12">
    <source>
        <dbReference type="ARBA" id="ARBA00023136"/>
    </source>
</evidence>
<dbReference type="PIRSF" id="PIRSF015596">
    <property type="entry name" value="5_alpha-SR2"/>
    <property type="match status" value="1"/>
</dbReference>
<accession>A0A2V0PD31</accession>
<evidence type="ECO:0000256" key="6">
    <source>
        <dbReference type="ARBA" id="ARBA00022824"/>
    </source>
</evidence>
<comment type="similarity">
    <text evidence="3 16">Belongs to the steroid 5-alpha reductase family.</text>
</comment>
<dbReference type="GO" id="GO:0047751">
    <property type="term" value="F:3-oxo-5-alpha-steroid 4-dehydrogenase (NADP+) activity"/>
    <property type="evidence" value="ECO:0007669"/>
    <property type="project" value="UniProtKB-EC"/>
</dbReference>
<dbReference type="STRING" id="307507.A0A2V0PD31"/>
<dbReference type="Proteomes" id="UP000247498">
    <property type="component" value="Unassembled WGS sequence"/>
</dbReference>
<dbReference type="EC" id="1.3.1.22" evidence="16"/>
<dbReference type="UniPathway" id="UPA00381"/>
<keyword evidence="16" id="KW-0444">Lipid biosynthesis</keyword>
<reference evidence="18 19" key="1">
    <citation type="journal article" date="2018" name="Sci. Rep.">
        <title>Raphidocelis subcapitata (=Pseudokirchneriella subcapitata) provides an insight into genome evolution and environmental adaptations in the Sphaeropleales.</title>
        <authorList>
            <person name="Suzuki S."/>
            <person name="Yamaguchi H."/>
            <person name="Nakajima N."/>
            <person name="Kawachi M."/>
        </authorList>
    </citation>
    <scope>NUCLEOTIDE SEQUENCE [LARGE SCALE GENOMIC DNA]</scope>
    <source>
        <strain evidence="18 19">NIES-35</strain>
    </source>
</reference>
<keyword evidence="5" id="KW-0221">Differentiation</keyword>
<dbReference type="PANTHER" id="PTHR10556">
    <property type="entry name" value="3-OXO-5-ALPHA-STEROID 4-DEHYDROGENASE"/>
    <property type="match status" value="1"/>
</dbReference>
<keyword evidence="9 16" id="KW-1133">Transmembrane helix</keyword>
<evidence type="ECO:0000256" key="7">
    <source>
        <dbReference type="ARBA" id="ARBA00022848"/>
    </source>
</evidence>
<comment type="catalytic activity">
    <reaction evidence="15">
        <text>androst-4-ene-3,17-dione + NADPH + H(+) = 5alpha-androstan-3,17-dione + NADP(+)</text>
        <dbReference type="Rhea" id="RHEA:50816"/>
        <dbReference type="ChEBI" id="CHEBI:15378"/>
        <dbReference type="ChEBI" id="CHEBI:15994"/>
        <dbReference type="ChEBI" id="CHEBI:16422"/>
        <dbReference type="ChEBI" id="CHEBI:57783"/>
        <dbReference type="ChEBI" id="CHEBI:58349"/>
    </reaction>
    <physiologicalReaction direction="left-to-right" evidence="15">
        <dbReference type="Rhea" id="RHEA:50817"/>
    </physiologicalReaction>
</comment>
<evidence type="ECO:0000256" key="11">
    <source>
        <dbReference type="ARBA" id="ARBA00023098"/>
    </source>
</evidence>
<comment type="subcellular location">
    <subcellularLocation>
        <location evidence="1">Endoplasmic reticulum membrane</location>
        <topology evidence="1">Multi-pass membrane protein</topology>
    </subcellularLocation>
    <subcellularLocation>
        <location evidence="2">Microsome membrane</location>
    </subcellularLocation>
</comment>
<dbReference type="Pfam" id="PF02544">
    <property type="entry name" value="Steroid_dh"/>
    <property type="match status" value="1"/>
</dbReference>
<protein>
    <recommendedName>
        <fullName evidence="16">Steroid 5-alpha-reductase DET2</fullName>
        <ecNumber evidence="16">1.3.1.22</ecNumber>
    </recommendedName>
</protein>
<keyword evidence="6" id="KW-0256">Endoplasmic reticulum</keyword>
<keyword evidence="8" id="KW-0521">NADP</keyword>
<evidence type="ECO:0000256" key="9">
    <source>
        <dbReference type="ARBA" id="ARBA00022989"/>
    </source>
</evidence>
<keyword evidence="16" id="KW-1069">Brassinosteroid biosynthesis</keyword>
<evidence type="ECO:0000256" key="5">
    <source>
        <dbReference type="ARBA" id="ARBA00022782"/>
    </source>
</evidence>
<feature type="transmembrane region" description="Helical" evidence="16">
    <location>
        <begin position="55"/>
        <end position="75"/>
    </location>
</feature>
<dbReference type="InParanoid" id="A0A2V0PD31"/>
<name>A0A2V0PD31_9CHLO</name>
<keyword evidence="10" id="KW-0560">Oxidoreductase</keyword>
<comment type="function">
    <text evidence="16">Involved in a reduction step in the biosynthesis of the plant steroid, brassinolide.</text>
</comment>
<evidence type="ECO:0000256" key="15">
    <source>
        <dbReference type="ARBA" id="ARBA00049166"/>
    </source>
</evidence>
<evidence type="ECO:0000259" key="17">
    <source>
        <dbReference type="Pfam" id="PF02544"/>
    </source>
</evidence>
<feature type="domain" description="3-oxo-5-alpha-steroid 4-dehydrogenase C-terminal" evidence="17">
    <location>
        <begin position="117"/>
        <end position="262"/>
    </location>
</feature>
<dbReference type="GO" id="GO:0016132">
    <property type="term" value="P:brassinosteroid biosynthetic process"/>
    <property type="evidence" value="ECO:0007669"/>
    <property type="project" value="UniProtKB-UniPathway"/>
</dbReference>
<dbReference type="GO" id="GO:0030154">
    <property type="term" value="P:cell differentiation"/>
    <property type="evidence" value="ECO:0007669"/>
    <property type="project" value="UniProtKB-KW"/>
</dbReference>
<evidence type="ECO:0000256" key="16">
    <source>
        <dbReference type="PIRNR" id="PIRNR015596"/>
    </source>
</evidence>
<dbReference type="AlphaFoldDB" id="A0A2V0PD31"/>
<evidence type="ECO:0000313" key="18">
    <source>
        <dbReference type="EMBL" id="GBF95813.1"/>
    </source>
</evidence>